<dbReference type="PANTHER" id="PTHR21310">
    <property type="entry name" value="AMINOGLYCOSIDE PHOSPHOTRANSFERASE-RELATED-RELATED"/>
    <property type="match status" value="1"/>
</dbReference>
<dbReference type="Gene3D" id="3.90.1200.10">
    <property type="match status" value="2"/>
</dbReference>
<dbReference type="RefSeq" id="WP_344908185.1">
    <property type="nucleotide sequence ID" value="NZ_BAAAYO010000006.1"/>
</dbReference>
<accession>A0ABV5W485</accession>
<evidence type="ECO:0000313" key="8">
    <source>
        <dbReference type="EMBL" id="MFB9755350.1"/>
    </source>
</evidence>
<evidence type="ECO:0000256" key="1">
    <source>
        <dbReference type="ARBA" id="ARBA00006219"/>
    </source>
</evidence>
<keyword evidence="9" id="KW-1185">Reference proteome</keyword>
<keyword evidence="3" id="KW-0547">Nucleotide-binding</keyword>
<dbReference type="Proteomes" id="UP001589619">
    <property type="component" value="Unassembled WGS sequence"/>
</dbReference>
<gene>
    <name evidence="8" type="ORF">ACFFNY_27560</name>
</gene>
<dbReference type="InterPro" id="IPR011009">
    <property type="entry name" value="Kinase-like_dom_sf"/>
</dbReference>
<dbReference type="InterPro" id="IPR002575">
    <property type="entry name" value="Aminoglycoside_PTrfase"/>
</dbReference>
<evidence type="ECO:0000256" key="3">
    <source>
        <dbReference type="ARBA" id="ARBA00022741"/>
    </source>
</evidence>
<comment type="similarity">
    <text evidence="1">Belongs to the aminoglycoside phosphotransferase family.</text>
</comment>
<proteinExistence type="inferred from homology"/>
<dbReference type="Pfam" id="PF01636">
    <property type="entry name" value="APH"/>
    <property type="match status" value="2"/>
</dbReference>
<dbReference type="SUPFAM" id="SSF56112">
    <property type="entry name" value="Protein kinase-like (PK-like)"/>
    <property type="match status" value="1"/>
</dbReference>
<feature type="domain" description="Aminoglycoside phosphotransferase" evidence="7">
    <location>
        <begin position="34"/>
        <end position="142"/>
    </location>
</feature>
<sequence length="241" mass="27059">MDKTLISFDSATVPLSIRPLLEHAAIYDSSCSENARTLFVDGTDKAFLKIAPKGSLEREYRMSLFLCGHGVAPKAIVYESDSDGDYLLTEAVAGEDGTAEMHQEQPERLAAVFGEYLRMLHALPVDGCPYPNRTAEMLEELRVQGTSFVPPPGNRYVPQDRVVIHGDYCLPNIVMDRFAFKGFIDVGQGGIGDRHYDLYWGIWTLGFNLQTDRYRDLFLDAYGRQDVDPEGLAYFTRLNSL</sequence>
<dbReference type="CDD" id="cd05150">
    <property type="entry name" value="APH"/>
    <property type="match status" value="1"/>
</dbReference>
<evidence type="ECO:0000256" key="6">
    <source>
        <dbReference type="ARBA" id="ARBA00023251"/>
    </source>
</evidence>
<comment type="caution">
    <text evidence="8">The sequence shown here is derived from an EMBL/GenBank/DDBJ whole genome shotgun (WGS) entry which is preliminary data.</text>
</comment>
<name>A0ABV5W485_9BACL</name>
<dbReference type="PIRSF" id="PIRSF000706">
    <property type="entry name" value="Kanamycin_kin"/>
    <property type="match status" value="1"/>
</dbReference>
<protein>
    <submittedName>
        <fullName evidence="8">Aminoglycoside 3'-phosphotransferase</fullName>
    </submittedName>
</protein>
<evidence type="ECO:0000256" key="4">
    <source>
        <dbReference type="ARBA" id="ARBA00022777"/>
    </source>
</evidence>
<keyword evidence="2" id="KW-0808">Transferase</keyword>
<feature type="domain" description="Aminoglycoside phosphotransferase" evidence="7">
    <location>
        <begin position="156"/>
        <end position="230"/>
    </location>
</feature>
<reference evidence="8 9" key="1">
    <citation type="submission" date="2024-09" db="EMBL/GenBank/DDBJ databases">
        <authorList>
            <person name="Sun Q."/>
            <person name="Mori K."/>
        </authorList>
    </citation>
    <scope>NUCLEOTIDE SEQUENCE [LARGE SCALE GENOMIC DNA]</scope>
    <source>
        <strain evidence="8 9">JCM 12520</strain>
    </source>
</reference>
<evidence type="ECO:0000256" key="5">
    <source>
        <dbReference type="ARBA" id="ARBA00022840"/>
    </source>
</evidence>
<evidence type="ECO:0000259" key="7">
    <source>
        <dbReference type="Pfam" id="PF01636"/>
    </source>
</evidence>
<dbReference type="EMBL" id="JBHMAG010000018">
    <property type="protein sequence ID" value="MFB9755350.1"/>
    <property type="molecule type" value="Genomic_DNA"/>
</dbReference>
<keyword evidence="4" id="KW-0418">Kinase</keyword>
<evidence type="ECO:0000313" key="9">
    <source>
        <dbReference type="Proteomes" id="UP001589619"/>
    </source>
</evidence>
<evidence type="ECO:0000256" key="2">
    <source>
        <dbReference type="ARBA" id="ARBA00022679"/>
    </source>
</evidence>
<organism evidence="8 9">
    <name type="scientific">Paenibacillus hodogayensis</name>
    <dbReference type="NCBI Taxonomy" id="279208"/>
    <lineage>
        <taxon>Bacteria</taxon>
        <taxon>Bacillati</taxon>
        <taxon>Bacillota</taxon>
        <taxon>Bacilli</taxon>
        <taxon>Bacillales</taxon>
        <taxon>Paenibacillaceae</taxon>
        <taxon>Paenibacillus</taxon>
    </lineage>
</organism>
<keyword evidence="6" id="KW-0046">Antibiotic resistance</keyword>
<keyword evidence="5" id="KW-0067">ATP-binding</keyword>
<dbReference type="PANTHER" id="PTHR21310:SF41">
    <property type="entry name" value="3'-PHOSPHOTRANSFERASE, PUTATIVE-RELATED"/>
    <property type="match status" value="1"/>
</dbReference>
<dbReference type="InterPro" id="IPR051678">
    <property type="entry name" value="AGP_Transferase"/>
</dbReference>
<dbReference type="InterPro" id="IPR024165">
    <property type="entry name" value="Kan/Strep_kinase"/>
</dbReference>